<dbReference type="Pfam" id="PF22758">
    <property type="entry name" value="Phage_cement"/>
    <property type="match status" value="1"/>
</dbReference>
<evidence type="ECO:0000313" key="2">
    <source>
        <dbReference type="Proteomes" id="UP000028463"/>
    </source>
</evidence>
<dbReference type="KEGG" id="vg:20284085"/>
<organism evidence="1 2">
    <name type="scientific">Escherichia phage vB_EcoS_AHP42</name>
    <dbReference type="NCBI Taxonomy" id="1416028"/>
    <lineage>
        <taxon>Viruses</taxon>
        <taxon>Duplodnaviria</taxon>
        <taxon>Heunggongvirae</taxon>
        <taxon>Uroviricota</taxon>
        <taxon>Caudoviricetes</taxon>
        <taxon>Drexlerviridae</taxon>
        <taxon>Rogunavirinae</taxon>
        <taxon>Rogunavirus</taxon>
        <taxon>Rogunavirus AHP42</taxon>
    </lineage>
</organism>
<keyword evidence="2" id="KW-1185">Reference proteome</keyword>
<dbReference type="Proteomes" id="UP000028463">
    <property type="component" value="Segment"/>
</dbReference>
<dbReference type="OrthoDB" id="11571at10239"/>
<protein>
    <submittedName>
        <fullName evidence="1">Uncharacterized protein</fullName>
    </submittedName>
</protein>
<name>A0A067YXH4_9CAUD</name>
<dbReference type="EMBL" id="KF771237">
    <property type="protein sequence ID" value="AHI60553.1"/>
    <property type="molecule type" value="Genomic_DNA"/>
</dbReference>
<dbReference type="GeneID" id="20284085"/>
<reference evidence="1 2" key="1">
    <citation type="journal article" date="2014" name="PLoS ONE">
        <title>Four Escherichia coli O157:H7 Phages: A New Bacteriophage Genus and Taxonomic Classification of T1-Like Phages.</title>
        <authorList>
            <person name="Niu Y.D."/>
            <person name="McAllister T.A."/>
            <person name="Nash J.H."/>
            <person name="Kropinski A.M."/>
            <person name="Stanford K."/>
        </authorList>
    </citation>
    <scope>NUCLEOTIDE SEQUENCE [LARGE SCALE GENOMIC DNA]</scope>
</reference>
<dbReference type="RefSeq" id="YP_009056523.1">
    <property type="nucleotide sequence ID" value="NC_024793.1"/>
</dbReference>
<gene>
    <name evidence="1" type="ORF">AHP42_07</name>
</gene>
<evidence type="ECO:0000313" key="1">
    <source>
        <dbReference type="EMBL" id="AHI60553.1"/>
    </source>
</evidence>
<sequence>MAFRQAALAGMVSDTSLYNIDGACVLGGTDQVQVGQAVGVSEVEVTGTSSSGAGHKTVVGSGITTANVYGVAVRSHYEAVDGFYRPQEAINVMTAGRIWMKTTLSAAPAFGTAITLDATGIVVSSGAVEPAGWTFAGGFIAGTAVQGQPEPYDGALIEVQVKQK</sequence>
<dbReference type="InterPro" id="IPR054438">
    <property type="entry name" value="Struct_cement_gp24/gp6"/>
</dbReference>
<accession>A0A067YXH4</accession>
<proteinExistence type="predicted"/>